<dbReference type="InterPro" id="IPR003594">
    <property type="entry name" value="HATPase_dom"/>
</dbReference>
<gene>
    <name evidence="8" type="ORF">SCWH03_07690</name>
</gene>
<dbReference type="GO" id="GO:0000160">
    <property type="term" value="P:phosphorelay signal transduction system"/>
    <property type="evidence" value="ECO:0007669"/>
    <property type="project" value="TreeGrafter"/>
</dbReference>
<dbReference type="SUPFAM" id="SSF55874">
    <property type="entry name" value="ATPase domain of HSP90 chaperone/DNA topoisomerase II/histidine kinase"/>
    <property type="match status" value="1"/>
</dbReference>
<name>A0A6A0APZ1_9ACTN</name>
<dbReference type="InterPro" id="IPR050428">
    <property type="entry name" value="TCS_sensor_his_kinase"/>
</dbReference>
<protein>
    <recommendedName>
        <fullName evidence="2">histidine kinase</fullName>
        <ecNumber evidence="2">2.7.13.3</ecNumber>
    </recommendedName>
</protein>
<evidence type="ECO:0000256" key="6">
    <source>
        <dbReference type="SAM" id="MobiDB-lite"/>
    </source>
</evidence>
<keyword evidence="3" id="KW-0597">Phosphoprotein</keyword>
<reference evidence="8 9" key="1">
    <citation type="submission" date="2020-02" db="EMBL/GenBank/DDBJ databases">
        <title>Whole Genome Shotgun Sequence of Streptomyces sp. strain CWH03.</title>
        <authorList>
            <person name="Dohra H."/>
            <person name="Kodani S."/>
            <person name="Yamamura H."/>
        </authorList>
    </citation>
    <scope>NUCLEOTIDE SEQUENCE [LARGE SCALE GENOMIC DNA]</scope>
    <source>
        <strain evidence="8 9">CWH03</strain>
    </source>
</reference>
<dbReference type="InterPro" id="IPR036890">
    <property type="entry name" value="HATPase_C_sf"/>
</dbReference>
<dbReference type="GO" id="GO:0005886">
    <property type="term" value="C:plasma membrane"/>
    <property type="evidence" value="ECO:0007669"/>
    <property type="project" value="TreeGrafter"/>
</dbReference>
<feature type="domain" description="Histidine kinase/HSP90-like ATPase" evidence="7">
    <location>
        <begin position="220"/>
        <end position="326"/>
    </location>
</feature>
<proteinExistence type="predicted"/>
<comment type="caution">
    <text evidence="8">The sequence shown here is derived from an EMBL/GenBank/DDBJ whole genome shotgun (WGS) entry which is preliminary data.</text>
</comment>
<sequence>MLGLLIAGGGGAAALAMLIWALSLRRSLGAEQRARAAAERLASAREAEIAHLASVRAPAIAERTRTGRLLDGVPGPIGPDSETGTDFARSLAAVVTALGSDEAVHRERALRDSVRSALESVARTVSAMATVQQEALDRVAHSLDDPRLMAEVVRAGHAAARMNRRAQTLLVLCGTWPVRREQGPVSLHDCVTGARSRIVEFGRVDVRGGQSVHVAPPAVEGLVHAIAELLDNATVFSPSGTTVVVTVREVAAGAVVEIDDAGLGMPPDVLAQAVARLGDDPDLARLGAVPRLGLACAGRWSRELGFSVELAAASADGGTRAVTFVPNRLLTDPPSRPAPHRHQPAAGPRVPGHEPSRPAAGEGEPHPRQDGRGPVVRGTAATGPVPDYPAPGREPASGHPVPGSAVPGGGPASAGGPAPPSGVPGRRRGGRGEPGAEVPGPEQSRGAAPPQDPGGPLSPETSHASVPGAVPGAQRGRAPFGNVPFTPPRKSP</sequence>
<evidence type="ECO:0000313" key="9">
    <source>
        <dbReference type="Proteomes" id="UP000484988"/>
    </source>
</evidence>
<dbReference type="PANTHER" id="PTHR45436">
    <property type="entry name" value="SENSOR HISTIDINE KINASE YKOH"/>
    <property type="match status" value="1"/>
</dbReference>
<evidence type="ECO:0000256" key="5">
    <source>
        <dbReference type="ARBA" id="ARBA00022777"/>
    </source>
</evidence>
<dbReference type="RefSeq" id="WP_173261694.1">
    <property type="nucleotide sequence ID" value="NZ_BLLG01000002.1"/>
</dbReference>
<dbReference type="AlphaFoldDB" id="A0A6A0APZ1"/>
<evidence type="ECO:0000256" key="1">
    <source>
        <dbReference type="ARBA" id="ARBA00000085"/>
    </source>
</evidence>
<dbReference type="PANTHER" id="PTHR45436:SF5">
    <property type="entry name" value="SENSOR HISTIDINE KINASE TRCS"/>
    <property type="match status" value="1"/>
</dbReference>
<keyword evidence="5" id="KW-0418">Kinase</keyword>
<evidence type="ECO:0000259" key="7">
    <source>
        <dbReference type="Pfam" id="PF02518"/>
    </source>
</evidence>
<dbReference type="Gene3D" id="3.30.565.10">
    <property type="entry name" value="Histidine kinase-like ATPase, C-terminal domain"/>
    <property type="match status" value="1"/>
</dbReference>
<comment type="catalytic activity">
    <reaction evidence="1">
        <text>ATP + protein L-histidine = ADP + protein N-phospho-L-histidine.</text>
        <dbReference type="EC" id="2.7.13.3"/>
    </reaction>
</comment>
<organism evidence="8 9">
    <name type="scientific">Streptomyces pacificus</name>
    <dbReference type="NCBI Taxonomy" id="2705029"/>
    <lineage>
        <taxon>Bacteria</taxon>
        <taxon>Bacillati</taxon>
        <taxon>Actinomycetota</taxon>
        <taxon>Actinomycetes</taxon>
        <taxon>Kitasatosporales</taxon>
        <taxon>Streptomycetaceae</taxon>
        <taxon>Streptomyces</taxon>
    </lineage>
</organism>
<keyword evidence="8" id="KW-0547">Nucleotide-binding</keyword>
<evidence type="ECO:0000256" key="2">
    <source>
        <dbReference type="ARBA" id="ARBA00012438"/>
    </source>
</evidence>
<keyword evidence="8" id="KW-0067">ATP-binding</keyword>
<dbReference type="GO" id="GO:0004673">
    <property type="term" value="F:protein histidine kinase activity"/>
    <property type="evidence" value="ECO:0007669"/>
    <property type="project" value="UniProtKB-EC"/>
</dbReference>
<dbReference type="EC" id="2.7.13.3" evidence="2"/>
<dbReference type="Proteomes" id="UP000484988">
    <property type="component" value="Unassembled WGS sequence"/>
</dbReference>
<keyword evidence="9" id="KW-1185">Reference proteome</keyword>
<dbReference type="GO" id="GO:0005524">
    <property type="term" value="F:ATP binding"/>
    <property type="evidence" value="ECO:0007669"/>
    <property type="project" value="UniProtKB-KW"/>
</dbReference>
<feature type="region of interest" description="Disordered" evidence="6">
    <location>
        <begin position="328"/>
        <end position="492"/>
    </location>
</feature>
<dbReference type="Pfam" id="PF02518">
    <property type="entry name" value="HATPase_c"/>
    <property type="match status" value="1"/>
</dbReference>
<dbReference type="CDD" id="cd00075">
    <property type="entry name" value="HATPase"/>
    <property type="match status" value="1"/>
</dbReference>
<evidence type="ECO:0000256" key="4">
    <source>
        <dbReference type="ARBA" id="ARBA00022679"/>
    </source>
</evidence>
<evidence type="ECO:0000256" key="3">
    <source>
        <dbReference type="ARBA" id="ARBA00022553"/>
    </source>
</evidence>
<accession>A0A6A0APZ1</accession>
<evidence type="ECO:0000313" key="8">
    <source>
        <dbReference type="EMBL" id="GFH34555.1"/>
    </source>
</evidence>
<keyword evidence="4" id="KW-0808">Transferase</keyword>
<dbReference type="EMBL" id="BLLG01000002">
    <property type="protein sequence ID" value="GFH34555.1"/>
    <property type="molecule type" value="Genomic_DNA"/>
</dbReference>